<keyword evidence="5 7" id="KW-0539">Nucleus</keyword>
<evidence type="ECO:0000259" key="9">
    <source>
        <dbReference type="PROSITE" id="PS51351"/>
    </source>
</evidence>
<dbReference type="AlphaFoldDB" id="A0AAN7UCL4"/>
<comment type="subcellular location">
    <subcellularLocation>
        <location evidence="1 7">Nucleus</location>
    </subcellularLocation>
</comment>
<evidence type="ECO:0000256" key="6">
    <source>
        <dbReference type="ARBA" id="ARBA00025581"/>
    </source>
</evidence>
<dbReference type="PANTHER" id="PTHR12716:SF8">
    <property type="entry name" value="TRANSCRIPTION INITIATION FACTOR IIE SUBUNIT BETA"/>
    <property type="match status" value="1"/>
</dbReference>
<feature type="region of interest" description="Disordered" evidence="8">
    <location>
        <begin position="261"/>
        <end position="306"/>
    </location>
</feature>
<dbReference type="GO" id="GO:0003677">
    <property type="term" value="F:DNA binding"/>
    <property type="evidence" value="ECO:0007669"/>
    <property type="project" value="UniProtKB-UniRule"/>
</dbReference>
<keyword evidence="2 7" id="KW-0805">Transcription regulation</keyword>
<feature type="domain" description="TFIIE beta" evidence="9">
    <location>
        <begin position="66"/>
        <end position="162"/>
    </location>
</feature>
<comment type="similarity">
    <text evidence="7">Belongs to the TFIIE beta subunit family.</text>
</comment>
<dbReference type="EMBL" id="JAWHQM010000003">
    <property type="protein sequence ID" value="KAK5626128.1"/>
    <property type="molecule type" value="Genomic_DNA"/>
</dbReference>
<evidence type="ECO:0000313" key="11">
    <source>
        <dbReference type="Proteomes" id="UP001305414"/>
    </source>
</evidence>
<feature type="compositionally biased region" description="Basic and acidic residues" evidence="8">
    <location>
        <begin position="45"/>
        <end position="55"/>
    </location>
</feature>
<feature type="compositionally biased region" description="Polar residues" evidence="8">
    <location>
        <begin position="1"/>
        <end position="13"/>
    </location>
</feature>
<dbReference type="Proteomes" id="UP001305414">
    <property type="component" value="Unassembled WGS sequence"/>
</dbReference>
<protein>
    <recommendedName>
        <fullName evidence="7">Transcription initiation factor IIE subunit beta</fullName>
    </recommendedName>
</protein>
<dbReference type="GO" id="GO:0001097">
    <property type="term" value="F:TFIIH-class transcription factor complex binding"/>
    <property type="evidence" value="ECO:0007669"/>
    <property type="project" value="TreeGrafter"/>
</dbReference>
<dbReference type="GO" id="GO:0005673">
    <property type="term" value="C:transcription factor TFIIE complex"/>
    <property type="evidence" value="ECO:0007669"/>
    <property type="project" value="UniProtKB-UniRule"/>
</dbReference>
<name>A0AAN7UCL4_9PEZI</name>
<evidence type="ECO:0000256" key="8">
    <source>
        <dbReference type="SAM" id="MobiDB-lite"/>
    </source>
</evidence>
<dbReference type="Pfam" id="PF02186">
    <property type="entry name" value="TFIIE_beta"/>
    <property type="match status" value="1"/>
</dbReference>
<dbReference type="PIRSF" id="PIRSF016398">
    <property type="entry name" value="TFIIE-beta"/>
    <property type="match status" value="1"/>
</dbReference>
<evidence type="ECO:0000256" key="1">
    <source>
        <dbReference type="ARBA" id="ARBA00004123"/>
    </source>
</evidence>
<dbReference type="InterPro" id="IPR003166">
    <property type="entry name" value="TFIIE_bsu_DNA-bd"/>
</dbReference>
<feature type="region of interest" description="Disordered" evidence="8">
    <location>
        <begin position="1"/>
        <end position="67"/>
    </location>
</feature>
<comment type="caution">
    <text evidence="10">The sequence shown here is derived from an EMBL/GenBank/DDBJ whole genome shotgun (WGS) entry which is preliminary data.</text>
</comment>
<feature type="compositionally biased region" description="Basic and acidic residues" evidence="8">
    <location>
        <begin position="297"/>
        <end position="306"/>
    </location>
</feature>
<evidence type="ECO:0000256" key="4">
    <source>
        <dbReference type="ARBA" id="ARBA00023163"/>
    </source>
</evidence>
<keyword evidence="3 7" id="KW-0238">DNA-binding</keyword>
<evidence type="ECO:0000256" key="7">
    <source>
        <dbReference type="PIRNR" id="PIRNR016398"/>
    </source>
</evidence>
<evidence type="ECO:0000313" key="10">
    <source>
        <dbReference type="EMBL" id="KAK5626128.1"/>
    </source>
</evidence>
<feature type="compositionally biased region" description="Basic residues" evidence="8">
    <location>
        <begin position="276"/>
        <end position="287"/>
    </location>
</feature>
<comment type="subunit">
    <text evidence="7">Tetramer of two alpha and two beta chains.</text>
</comment>
<sequence length="306" mass="34015">MSTLAATKLNSNGKRLAPPSPSNGANTSPTKSDGTPSSASKRQKRDNVSSIRDRASPTPTPAAAAAAARATDFGTHMMTQLTYVVDFLKAKRAPKTLQEVLDHLTLHNLPEHQQKIFVNLMHKHSRIDYIPAPKAAKGATGDQALPAWRTGKYQFKAKIPGVHNKVTLLEHLQHKTDASSLSVKDLKDGWPDCDQAITELENEHKILVVRTKKDNHAKFVWLDDPRLSHAVDPDFLNMWHRIELPHADDMVRKLLALGQKPASEAPQTNVKTATKAAKKRKTTRPPKHQSNAHMAHLLKDYSHMKR</sequence>
<reference evidence="10 11" key="1">
    <citation type="submission" date="2023-10" db="EMBL/GenBank/DDBJ databases">
        <title>Draft genome sequence of Xylaria bambusicola isolate GMP-LS, the root and basal stem rot pathogen of sugarcane in Indonesia.</title>
        <authorList>
            <person name="Selvaraj P."/>
            <person name="Muralishankar V."/>
            <person name="Muruganantham S."/>
            <person name="Sp S."/>
            <person name="Haryani S."/>
            <person name="Lau K.J.X."/>
            <person name="Naqvi N.I."/>
        </authorList>
    </citation>
    <scope>NUCLEOTIDE SEQUENCE [LARGE SCALE GENOMIC DNA]</scope>
    <source>
        <strain evidence="10">GMP-LS</strain>
    </source>
</reference>
<evidence type="ECO:0000256" key="3">
    <source>
        <dbReference type="ARBA" id="ARBA00023125"/>
    </source>
</evidence>
<keyword evidence="11" id="KW-1185">Reference proteome</keyword>
<dbReference type="PROSITE" id="PS51351">
    <property type="entry name" value="TFIIE_BETA_C"/>
    <property type="match status" value="1"/>
</dbReference>
<evidence type="ECO:0000256" key="2">
    <source>
        <dbReference type="ARBA" id="ARBA00023015"/>
    </source>
</evidence>
<dbReference type="GO" id="GO:0006367">
    <property type="term" value="P:transcription initiation at RNA polymerase II promoter"/>
    <property type="evidence" value="ECO:0007669"/>
    <property type="project" value="UniProtKB-UniRule"/>
</dbReference>
<proteinExistence type="inferred from homology"/>
<dbReference type="InterPro" id="IPR054600">
    <property type="entry name" value="TFA2_E-tether"/>
</dbReference>
<dbReference type="Pfam" id="PF18121">
    <property type="entry name" value="TFA2_Winged_2"/>
    <property type="match status" value="1"/>
</dbReference>
<feature type="compositionally biased region" description="Polar residues" evidence="8">
    <location>
        <begin position="22"/>
        <end position="40"/>
    </location>
</feature>
<organism evidence="10 11">
    <name type="scientific">Xylaria bambusicola</name>
    <dbReference type="NCBI Taxonomy" id="326684"/>
    <lineage>
        <taxon>Eukaryota</taxon>
        <taxon>Fungi</taxon>
        <taxon>Dikarya</taxon>
        <taxon>Ascomycota</taxon>
        <taxon>Pezizomycotina</taxon>
        <taxon>Sordariomycetes</taxon>
        <taxon>Xylariomycetidae</taxon>
        <taxon>Xylariales</taxon>
        <taxon>Xylariaceae</taxon>
        <taxon>Xylaria</taxon>
    </lineage>
</organism>
<keyword evidence="4 7" id="KW-0804">Transcription</keyword>
<dbReference type="InterPro" id="IPR040501">
    <property type="entry name" value="TFA2_Winged_2"/>
</dbReference>
<dbReference type="Pfam" id="PF22254">
    <property type="entry name" value="TFA2_E-tether"/>
    <property type="match status" value="1"/>
</dbReference>
<evidence type="ECO:0000256" key="5">
    <source>
        <dbReference type="ARBA" id="ARBA00023242"/>
    </source>
</evidence>
<dbReference type="PANTHER" id="PTHR12716">
    <property type="entry name" value="TRANSCRIPTION INITIATION FACTOR IIE, BETA SUBUNIT"/>
    <property type="match status" value="1"/>
</dbReference>
<comment type="function">
    <text evidence="6 7">Recruits TFIIH to the initiation complex and stimulates the RNA polymerase II C-terminal domain kinase and DNA-dependent ATPase activities of TFIIH. Both TFIIH and TFIIE are required for promoter clearance by RNA polymerase.</text>
</comment>
<dbReference type="InterPro" id="IPR016656">
    <property type="entry name" value="TFIIE-bsu"/>
</dbReference>
<accession>A0AAN7UCL4</accession>
<gene>
    <name evidence="10" type="ORF">RRF57_001843</name>
</gene>